<evidence type="ECO:0000256" key="9">
    <source>
        <dbReference type="NCBIfam" id="TIGR01128"/>
    </source>
</evidence>
<keyword evidence="4" id="KW-0548">Nucleotidyltransferase</keyword>
<dbReference type="InterPro" id="IPR027417">
    <property type="entry name" value="P-loop_NTPase"/>
</dbReference>
<dbReference type="Gene3D" id="1.10.8.60">
    <property type="match status" value="1"/>
</dbReference>
<evidence type="ECO:0000256" key="7">
    <source>
        <dbReference type="ARBA" id="ARBA00034754"/>
    </source>
</evidence>
<evidence type="ECO:0000256" key="4">
    <source>
        <dbReference type="ARBA" id="ARBA00022695"/>
    </source>
</evidence>
<accession>A0A1E2UN67</accession>
<dbReference type="CDD" id="cd18138">
    <property type="entry name" value="HLD_clamp_pol_III_delta"/>
    <property type="match status" value="1"/>
</dbReference>
<comment type="catalytic activity">
    <reaction evidence="8">
        <text>DNA(n) + a 2'-deoxyribonucleoside 5'-triphosphate = DNA(n+1) + diphosphate</text>
        <dbReference type="Rhea" id="RHEA:22508"/>
        <dbReference type="Rhea" id="RHEA-COMP:17339"/>
        <dbReference type="Rhea" id="RHEA-COMP:17340"/>
        <dbReference type="ChEBI" id="CHEBI:33019"/>
        <dbReference type="ChEBI" id="CHEBI:61560"/>
        <dbReference type="ChEBI" id="CHEBI:173112"/>
        <dbReference type="EC" id="2.7.7.7"/>
    </reaction>
</comment>
<dbReference type="Gene3D" id="3.40.50.300">
    <property type="entry name" value="P-loop containing nucleotide triphosphate hydrolases"/>
    <property type="match status" value="1"/>
</dbReference>
<evidence type="ECO:0000259" key="10">
    <source>
        <dbReference type="Pfam" id="PF06144"/>
    </source>
</evidence>
<dbReference type="Pfam" id="PF06144">
    <property type="entry name" value="DNA_pol3_delta"/>
    <property type="match status" value="1"/>
</dbReference>
<sequence>MRLRNDQLSAQLKRDLAPLYLLSGDEPLQMMEAADQIRQAARQQGFSEREVLDQVSGFDWSALNQAAESLSLFGDRRLLELRLNSAKLGNEGAKALMAYCERPAEDTLLLITLPKLEKSQMKSKWLQSIDQLGVVIQVWPVEGNRLMPWIEQRLRQAGLIPEAGVVQMLMDRVEGNLLAANQEIEKLLLLQGEGVVTQDQLMQAVADSARFDVFGLLDTLMSGQTAKGLRMLSSLKAEGVAAPVVLWALSREIRALAEMANELEKGRNSNQVMAAYRVWDKRKPVVSKALSKGSAKYWRKLLIRCSDIDRMIKGLNSGDPWLALKNVAQGVSGIACL</sequence>
<feature type="domain" description="DNA polymerase III delta N-terminal" evidence="10">
    <location>
        <begin position="20"/>
        <end position="136"/>
    </location>
</feature>
<proteinExistence type="inferred from homology"/>
<comment type="similarity">
    <text evidence="7">Belongs to the DNA polymerase HolA subunit family.</text>
</comment>
<dbReference type="Proteomes" id="UP000094849">
    <property type="component" value="Unassembled WGS sequence"/>
</dbReference>
<dbReference type="InterPro" id="IPR008921">
    <property type="entry name" value="DNA_pol3_clamp-load_cplx_C"/>
</dbReference>
<evidence type="ECO:0000256" key="6">
    <source>
        <dbReference type="ARBA" id="ARBA00022932"/>
    </source>
</evidence>
<dbReference type="SUPFAM" id="SSF48019">
    <property type="entry name" value="post-AAA+ oligomerization domain-like"/>
    <property type="match status" value="1"/>
</dbReference>
<dbReference type="AlphaFoldDB" id="A0A1E2UN67"/>
<keyword evidence="6" id="KW-0239">DNA-directed DNA polymerase</keyword>
<evidence type="ECO:0000313" key="12">
    <source>
        <dbReference type="Proteomes" id="UP000094849"/>
    </source>
</evidence>
<dbReference type="GO" id="GO:0003677">
    <property type="term" value="F:DNA binding"/>
    <property type="evidence" value="ECO:0007669"/>
    <property type="project" value="InterPro"/>
</dbReference>
<keyword evidence="12" id="KW-1185">Reference proteome</keyword>
<dbReference type="GO" id="GO:0003887">
    <property type="term" value="F:DNA-directed DNA polymerase activity"/>
    <property type="evidence" value="ECO:0007669"/>
    <property type="project" value="UniProtKB-UniRule"/>
</dbReference>
<evidence type="ECO:0000256" key="2">
    <source>
        <dbReference type="ARBA" id="ARBA00017703"/>
    </source>
</evidence>
<dbReference type="EMBL" id="LVJZ01000003">
    <property type="protein sequence ID" value="ODB96156.1"/>
    <property type="molecule type" value="Genomic_DNA"/>
</dbReference>
<dbReference type="NCBIfam" id="TIGR01128">
    <property type="entry name" value="holA"/>
    <property type="match status" value="1"/>
</dbReference>
<name>A0A1E2UN67_9GAMM</name>
<dbReference type="EC" id="2.7.7.7" evidence="1 9"/>
<organism evidence="11 12">
    <name type="scientific">Candidatus Thiodiazotropha endoloripes</name>
    <dbReference type="NCBI Taxonomy" id="1818881"/>
    <lineage>
        <taxon>Bacteria</taxon>
        <taxon>Pseudomonadati</taxon>
        <taxon>Pseudomonadota</taxon>
        <taxon>Gammaproteobacteria</taxon>
        <taxon>Chromatiales</taxon>
        <taxon>Sedimenticolaceae</taxon>
        <taxon>Candidatus Thiodiazotropha</taxon>
    </lineage>
</organism>
<reference evidence="11 12" key="1">
    <citation type="submission" date="2016-03" db="EMBL/GenBank/DDBJ databases">
        <title>Chemosynthetic sulphur-oxidizing symbionts of marine invertebrate animals are capable of nitrogen fixation.</title>
        <authorList>
            <person name="Petersen J.M."/>
            <person name="Kemper A."/>
            <person name="Gruber-Vodicka H."/>
            <person name="Cardini U."/>
            <person name="Geest Mvander."/>
            <person name="Kleiner M."/>
            <person name="Bulgheresi S."/>
            <person name="Fussmann M."/>
            <person name="Herbold C."/>
            <person name="Seah B.K.B."/>
            <person name="Antony C.Paul."/>
            <person name="Liu D."/>
            <person name="Belitz A."/>
            <person name="Weber M."/>
        </authorList>
    </citation>
    <scope>NUCLEOTIDE SEQUENCE [LARGE SCALE GENOMIC DNA]</scope>
    <source>
        <strain evidence="11">G_D</strain>
    </source>
</reference>
<dbReference type="InterPro" id="IPR010372">
    <property type="entry name" value="DNA_pol3_delta_N"/>
</dbReference>
<evidence type="ECO:0000313" key="11">
    <source>
        <dbReference type="EMBL" id="ODB96156.1"/>
    </source>
</evidence>
<dbReference type="InterPro" id="IPR005790">
    <property type="entry name" value="DNA_polIII_delta"/>
</dbReference>
<keyword evidence="5" id="KW-0235">DNA replication</keyword>
<protein>
    <recommendedName>
        <fullName evidence="2 9">DNA polymerase III subunit delta</fullName>
        <ecNumber evidence="1 9">2.7.7.7</ecNumber>
    </recommendedName>
</protein>
<evidence type="ECO:0000256" key="8">
    <source>
        <dbReference type="ARBA" id="ARBA00049244"/>
    </source>
</evidence>
<evidence type="ECO:0000256" key="3">
    <source>
        <dbReference type="ARBA" id="ARBA00022679"/>
    </source>
</evidence>
<gene>
    <name evidence="11" type="ORF">A3196_04890</name>
</gene>
<dbReference type="PANTHER" id="PTHR34388">
    <property type="entry name" value="DNA POLYMERASE III SUBUNIT DELTA"/>
    <property type="match status" value="1"/>
</dbReference>
<dbReference type="SUPFAM" id="SSF52540">
    <property type="entry name" value="P-loop containing nucleoside triphosphate hydrolases"/>
    <property type="match status" value="1"/>
</dbReference>
<comment type="caution">
    <text evidence="11">The sequence shown here is derived from an EMBL/GenBank/DDBJ whole genome shotgun (WGS) entry which is preliminary data.</text>
</comment>
<evidence type="ECO:0000256" key="5">
    <source>
        <dbReference type="ARBA" id="ARBA00022705"/>
    </source>
</evidence>
<dbReference type="Gene3D" id="1.20.272.10">
    <property type="match status" value="1"/>
</dbReference>
<dbReference type="GO" id="GO:0009360">
    <property type="term" value="C:DNA polymerase III complex"/>
    <property type="evidence" value="ECO:0007669"/>
    <property type="project" value="UniProtKB-UniRule"/>
</dbReference>
<dbReference type="PANTHER" id="PTHR34388:SF1">
    <property type="entry name" value="DNA POLYMERASE III SUBUNIT DELTA"/>
    <property type="match status" value="1"/>
</dbReference>
<dbReference type="RefSeq" id="WP_069003082.1">
    <property type="nucleotide sequence ID" value="NZ_LVJX01000004.1"/>
</dbReference>
<dbReference type="GO" id="GO:0006261">
    <property type="term" value="P:DNA-templated DNA replication"/>
    <property type="evidence" value="ECO:0007669"/>
    <property type="project" value="TreeGrafter"/>
</dbReference>
<dbReference type="STRING" id="1818881.A3196_04890"/>
<evidence type="ECO:0000256" key="1">
    <source>
        <dbReference type="ARBA" id="ARBA00012417"/>
    </source>
</evidence>
<keyword evidence="3" id="KW-0808">Transferase</keyword>